<dbReference type="Proteomes" id="UP001207468">
    <property type="component" value="Unassembled WGS sequence"/>
</dbReference>
<evidence type="ECO:0000313" key="2">
    <source>
        <dbReference type="Proteomes" id="UP001207468"/>
    </source>
</evidence>
<dbReference type="EMBL" id="JAGFNK010000008">
    <property type="protein sequence ID" value="KAI9512572.1"/>
    <property type="molecule type" value="Genomic_DNA"/>
</dbReference>
<comment type="caution">
    <text evidence="1">The sequence shown here is derived from an EMBL/GenBank/DDBJ whole genome shotgun (WGS) entry which is preliminary data.</text>
</comment>
<proteinExistence type="predicted"/>
<name>A0ACC0UM31_9AGAM</name>
<protein>
    <submittedName>
        <fullName evidence="1">PLC-like phosphodiesterase</fullName>
    </submittedName>
</protein>
<evidence type="ECO:0000313" key="1">
    <source>
        <dbReference type="EMBL" id="KAI9512572.1"/>
    </source>
</evidence>
<accession>A0ACC0UM31</accession>
<keyword evidence="2" id="KW-1185">Reference proteome</keyword>
<sequence>MIPSILLAAPVAFSLVFPYSYAVTTGPRATFCNGFSDLCGRSYGNITFVGAHDSYAVGVSNLFVNQDYDVIQQLNDGVRLLQMQAHNQNGTIQLCHTSCSLFNGGTLQNYLTSVKSWMDSNTNDVVSLLIVNSDNIAPSQYGTVFKAVGLDVLSYTPTAAVTAATAWPSLGSMIDSGKRLVTFMDTGADFTTVPYIIDEFTNVWETAFDVTDTTFDCNVNRTKGVASAELYLINHFLDKIVLGQPAPDPDQANTTNAVSGTGSLGLQVQTCAAAYGRNPNFMLVDFYEFGGGSVFQVAASANGVTYNPSKPVPSPRSTETGTTSTSATSTPNGAVGGFQDGDLIIPAMLSVGLLGGWLTVA</sequence>
<organism evidence="1 2">
    <name type="scientific">Russula earlei</name>
    <dbReference type="NCBI Taxonomy" id="71964"/>
    <lineage>
        <taxon>Eukaryota</taxon>
        <taxon>Fungi</taxon>
        <taxon>Dikarya</taxon>
        <taxon>Basidiomycota</taxon>
        <taxon>Agaricomycotina</taxon>
        <taxon>Agaricomycetes</taxon>
        <taxon>Russulales</taxon>
        <taxon>Russulaceae</taxon>
        <taxon>Russula</taxon>
    </lineage>
</organism>
<reference evidence="1" key="1">
    <citation type="submission" date="2021-03" db="EMBL/GenBank/DDBJ databases">
        <title>Evolutionary priming and transition to the ectomycorrhizal habit in an iconic lineage of mushroom-forming fungi: is preadaptation a requirement?</title>
        <authorList>
            <consortium name="DOE Joint Genome Institute"/>
            <person name="Looney B.P."/>
            <person name="Miyauchi S."/>
            <person name="Morin E."/>
            <person name="Drula E."/>
            <person name="Courty P.E."/>
            <person name="Chicoki N."/>
            <person name="Fauchery L."/>
            <person name="Kohler A."/>
            <person name="Kuo A."/>
            <person name="LaButti K."/>
            <person name="Pangilinan J."/>
            <person name="Lipzen A."/>
            <person name="Riley R."/>
            <person name="Andreopoulos W."/>
            <person name="He G."/>
            <person name="Johnson J."/>
            <person name="Barry K.W."/>
            <person name="Grigoriev I.V."/>
            <person name="Nagy L."/>
            <person name="Hibbett D."/>
            <person name="Henrissat B."/>
            <person name="Matheny P.B."/>
            <person name="Labbe J."/>
            <person name="Martin A.F."/>
        </authorList>
    </citation>
    <scope>NUCLEOTIDE SEQUENCE</scope>
    <source>
        <strain evidence="1">BPL698</strain>
    </source>
</reference>
<gene>
    <name evidence="1" type="ORF">F5148DRAFT_1273671</name>
</gene>